<dbReference type="EMBL" id="HG671451">
    <property type="protein sequence ID" value="CDI81030.1"/>
    <property type="molecule type" value="Genomic_DNA"/>
</dbReference>
<dbReference type="Proteomes" id="UP000018050">
    <property type="component" value="Unassembled WGS sequence"/>
</dbReference>
<dbReference type="OrthoDB" id="10623830at2759"/>
<protein>
    <submittedName>
        <fullName evidence="2">Chromosome III, complete sequence, related</fullName>
    </submittedName>
</protein>
<proteinExistence type="predicted"/>
<evidence type="ECO:0000256" key="1">
    <source>
        <dbReference type="SAM" id="MobiDB-lite"/>
    </source>
</evidence>
<keyword evidence="3" id="KW-1185">Reference proteome</keyword>
<accession>U6GLK2</accession>
<organism evidence="2 3">
    <name type="scientific">Eimeria acervulina</name>
    <name type="common">Coccidian parasite</name>
    <dbReference type="NCBI Taxonomy" id="5801"/>
    <lineage>
        <taxon>Eukaryota</taxon>
        <taxon>Sar</taxon>
        <taxon>Alveolata</taxon>
        <taxon>Apicomplexa</taxon>
        <taxon>Conoidasida</taxon>
        <taxon>Coccidia</taxon>
        <taxon>Eucoccidiorida</taxon>
        <taxon>Eimeriorina</taxon>
        <taxon>Eimeriidae</taxon>
        <taxon>Eimeria</taxon>
    </lineage>
</organism>
<reference evidence="2" key="1">
    <citation type="submission" date="2013-10" db="EMBL/GenBank/DDBJ databases">
        <title>Genomic analysis of the causative agents of coccidiosis in chickens.</title>
        <authorList>
            <person name="Reid A.J."/>
            <person name="Blake D."/>
            <person name="Billington K."/>
            <person name="Browne H."/>
            <person name="Dunn M."/>
            <person name="Hung S."/>
            <person name="Kawahara F."/>
            <person name="Miranda-Saavedra D."/>
            <person name="Mourier T."/>
            <person name="Nagra H."/>
            <person name="Otto T.D."/>
            <person name="Rawlings N."/>
            <person name="Sanchez A."/>
            <person name="Sanders M."/>
            <person name="Subramaniam C."/>
            <person name="Tay Y."/>
            <person name="Dear P."/>
            <person name="Doerig C."/>
            <person name="Gruber A."/>
            <person name="Parkinson J."/>
            <person name="Shirley M."/>
            <person name="Wan K.L."/>
            <person name="Berriman M."/>
            <person name="Tomley F."/>
            <person name="Pain A."/>
        </authorList>
    </citation>
    <scope>NUCLEOTIDE SEQUENCE</scope>
    <source>
        <strain evidence="2">Houghton</strain>
    </source>
</reference>
<feature type="region of interest" description="Disordered" evidence="1">
    <location>
        <begin position="135"/>
        <end position="253"/>
    </location>
</feature>
<dbReference type="AlphaFoldDB" id="U6GLK2"/>
<evidence type="ECO:0000313" key="2">
    <source>
        <dbReference type="EMBL" id="CDI81030.1"/>
    </source>
</evidence>
<gene>
    <name evidence="2" type="ORF">EAH_00058270</name>
</gene>
<evidence type="ECO:0000313" key="3">
    <source>
        <dbReference type="Proteomes" id="UP000018050"/>
    </source>
</evidence>
<dbReference type="RefSeq" id="XP_013249122.1">
    <property type="nucleotide sequence ID" value="XM_013393668.1"/>
</dbReference>
<dbReference type="VEuPathDB" id="ToxoDB:EAH_00058270"/>
<reference evidence="2" key="2">
    <citation type="submission" date="2013-10" db="EMBL/GenBank/DDBJ databases">
        <authorList>
            <person name="Aslett M."/>
        </authorList>
    </citation>
    <scope>NUCLEOTIDE SEQUENCE</scope>
    <source>
        <strain evidence="2">Houghton</strain>
    </source>
</reference>
<name>U6GLK2_EIMAC</name>
<feature type="compositionally biased region" description="Gly residues" evidence="1">
    <location>
        <begin position="167"/>
        <end position="178"/>
    </location>
</feature>
<dbReference type="GeneID" id="25273897"/>
<sequence>MEDITKTVRSTMMRRKQRLGIADVYSKTGGPGDPHELIYEEHLASEGKFAVMCESELEKTLQQHILSERSSAARSIPRSDGDLMEHFNLKLNTEQLISSVMAARRTEEYVKLALEGVAKLRAQIQQHGGVDFLTRLEFDSGNPNNSNINNTQGAPQGAPHGANTQGGPHGGSTHGGPHGSHHGGISNAQGGPQGGPHGDSTHGGTQGASTTHGGPQLAYTGGIGDPYSGKRVKPPIQGGPLLNEGEERTVSPL</sequence>